<dbReference type="Proteomes" id="UP000053144">
    <property type="component" value="Chromosome 8"/>
</dbReference>
<accession>A0A0L9V3F4</accession>
<name>A0A0L9V3F4_PHAAN</name>
<sequence length="97" mass="10985">MAIEHTVILKGEPVDLLPRSSHIISQQLELIRKYQLEIRRISGESGVHLRILPSHYETDDVKSSETFEFDSELNELASNGQVNGSFSTLDRLPLLPE</sequence>
<dbReference type="EMBL" id="CM003378">
    <property type="protein sequence ID" value="KOM49573.1"/>
    <property type="molecule type" value="Genomic_DNA"/>
</dbReference>
<evidence type="ECO:0000313" key="2">
    <source>
        <dbReference type="Proteomes" id="UP000053144"/>
    </source>
</evidence>
<dbReference type="Gramene" id="KOM49573">
    <property type="protein sequence ID" value="KOM49573"/>
    <property type="gene ID" value="LR48_Vigan08g040000"/>
</dbReference>
<dbReference type="AlphaFoldDB" id="A0A0L9V3F4"/>
<proteinExistence type="predicted"/>
<gene>
    <name evidence="1" type="ORF">LR48_Vigan08g040000</name>
</gene>
<evidence type="ECO:0000313" key="1">
    <source>
        <dbReference type="EMBL" id="KOM49573.1"/>
    </source>
</evidence>
<organism evidence="1 2">
    <name type="scientific">Phaseolus angularis</name>
    <name type="common">Azuki bean</name>
    <name type="synonym">Vigna angularis</name>
    <dbReference type="NCBI Taxonomy" id="3914"/>
    <lineage>
        <taxon>Eukaryota</taxon>
        <taxon>Viridiplantae</taxon>
        <taxon>Streptophyta</taxon>
        <taxon>Embryophyta</taxon>
        <taxon>Tracheophyta</taxon>
        <taxon>Spermatophyta</taxon>
        <taxon>Magnoliopsida</taxon>
        <taxon>eudicotyledons</taxon>
        <taxon>Gunneridae</taxon>
        <taxon>Pentapetalae</taxon>
        <taxon>rosids</taxon>
        <taxon>fabids</taxon>
        <taxon>Fabales</taxon>
        <taxon>Fabaceae</taxon>
        <taxon>Papilionoideae</taxon>
        <taxon>50 kb inversion clade</taxon>
        <taxon>NPAAA clade</taxon>
        <taxon>indigoferoid/millettioid clade</taxon>
        <taxon>Phaseoleae</taxon>
        <taxon>Vigna</taxon>
    </lineage>
</organism>
<dbReference type="STRING" id="3914.A0A0L9V3F4"/>
<reference evidence="2" key="1">
    <citation type="journal article" date="2015" name="Proc. Natl. Acad. Sci. U.S.A.">
        <title>Genome sequencing of adzuki bean (Vigna angularis) provides insight into high starch and low fat accumulation and domestication.</title>
        <authorList>
            <person name="Yang K."/>
            <person name="Tian Z."/>
            <person name="Chen C."/>
            <person name="Luo L."/>
            <person name="Zhao B."/>
            <person name="Wang Z."/>
            <person name="Yu L."/>
            <person name="Li Y."/>
            <person name="Sun Y."/>
            <person name="Li W."/>
            <person name="Chen Y."/>
            <person name="Li Y."/>
            <person name="Zhang Y."/>
            <person name="Ai D."/>
            <person name="Zhao J."/>
            <person name="Shang C."/>
            <person name="Ma Y."/>
            <person name="Wu B."/>
            <person name="Wang M."/>
            <person name="Gao L."/>
            <person name="Sun D."/>
            <person name="Zhang P."/>
            <person name="Guo F."/>
            <person name="Wang W."/>
            <person name="Li Y."/>
            <person name="Wang J."/>
            <person name="Varshney R.K."/>
            <person name="Wang J."/>
            <person name="Ling H.Q."/>
            <person name="Wan P."/>
        </authorList>
    </citation>
    <scope>NUCLEOTIDE SEQUENCE</scope>
    <source>
        <strain evidence="2">cv. Jingnong 6</strain>
    </source>
</reference>
<protein>
    <submittedName>
        <fullName evidence="1">Uncharacterized protein</fullName>
    </submittedName>
</protein>